<evidence type="ECO:0000259" key="13">
    <source>
        <dbReference type="PROSITE" id="PS50950"/>
    </source>
</evidence>
<dbReference type="GO" id="GO:0003677">
    <property type="term" value="F:DNA binding"/>
    <property type="evidence" value="ECO:0007669"/>
    <property type="project" value="UniProtKB-UniRule"/>
</dbReference>
<comment type="caution">
    <text evidence="14">The sequence shown here is derived from an EMBL/GenBank/DDBJ whole genome shotgun (WGS) entry which is preliminary data.</text>
</comment>
<dbReference type="GO" id="GO:0005730">
    <property type="term" value="C:nucleolus"/>
    <property type="evidence" value="ECO:0007669"/>
    <property type="project" value="TreeGrafter"/>
</dbReference>
<evidence type="ECO:0000256" key="6">
    <source>
        <dbReference type="ARBA" id="ARBA00022833"/>
    </source>
</evidence>
<feature type="compositionally biased region" description="Acidic residues" evidence="12">
    <location>
        <begin position="173"/>
        <end position="189"/>
    </location>
</feature>
<dbReference type="PRINTS" id="PR00320">
    <property type="entry name" value="GPROTEINBRPT"/>
</dbReference>
<proteinExistence type="predicted"/>
<keyword evidence="7 11" id="KW-0238">DNA-binding</keyword>
<organism evidence="14 15">
    <name type="scientific">Aphis craccivora</name>
    <name type="common">Cowpea aphid</name>
    <dbReference type="NCBI Taxonomy" id="307492"/>
    <lineage>
        <taxon>Eukaryota</taxon>
        <taxon>Metazoa</taxon>
        <taxon>Ecdysozoa</taxon>
        <taxon>Arthropoda</taxon>
        <taxon>Hexapoda</taxon>
        <taxon>Insecta</taxon>
        <taxon>Pterygota</taxon>
        <taxon>Neoptera</taxon>
        <taxon>Paraneoptera</taxon>
        <taxon>Hemiptera</taxon>
        <taxon>Sternorrhyncha</taxon>
        <taxon>Aphidomorpha</taxon>
        <taxon>Aphidoidea</taxon>
        <taxon>Aphididae</taxon>
        <taxon>Aphidini</taxon>
        <taxon>Aphis</taxon>
        <taxon>Aphis</taxon>
    </lineage>
</organism>
<reference evidence="14 15" key="1">
    <citation type="submission" date="2019-08" db="EMBL/GenBank/DDBJ databases">
        <title>Whole genome of Aphis craccivora.</title>
        <authorList>
            <person name="Voronova N.V."/>
            <person name="Shulinski R.S."/>
            <person name="Bandarenka Y.V."/>
            <person name="Zhorov D.G."/>
            <person name="Warner D."/>
        </authorList>
    </citation>
    <scope>NUCLEOTIDE SEQUENCE [LARGE SCALE GENOMIC DNA]</scope>
    <source>
        <strain evidence="14">180601</strain>
        <tissue evidence="14">Whole Body</tissue>
    </source>
</reference>
<dbReference type="SUPFAM" id="SSF50978">
    <property type="entry name" value="WD40 repeat-like"/>
    <property type="match status" value="1"/>
</dbReference>
<dbReference type="PROSITE" id="PS50294">
    <property type="entry name" value="WD_REPEATS_REGION"/>
    <property type="match status" value="3"/>
</dbReference>
<dbReference type="Pfam" id="PF00400">
    <property type="entry name" value="WD40"/>
    <property type="match status" value="3"/>
</dbReference>
<feature type="repeat" description="WD" evidence="10">
    <location>
        <begin position="415"/>
        <end position="457"/>
    </location>
</feature>
<dbReference type="AlphaFoldDB" id="A0A6G0Y0T2"/>
<evidence type="ECO:0000256" key="9">
    <source>
        <dbReference type="ARBA" id="ARBA00040876"/>
    </source>
</evidence>
<evidence type="ECO:0000256" key="3">
    <source>
        <dbReference type="ARBA" id="ARBA00022723"/>
    </source>
</evidence>
<feature type="domain" description="THAP-type" evidence="13">
    <location>
        <begin position="1"/>
        <end position="93"/>
    </location>
</feature>
<feature type="repeat" description="WD" evidence="10">
    <location>
        <begin position="323"/>
        <end position="358"/>
    </location>
</feature>
<dbReference type="GO" id="GO:0008270">
    <property type="term" value="F:zinc ion binding"/>
    <property type="evidence" value="ECO:0007669"/>
    <property type="project" value="UniProtKB-KW"/>
</dbReference>
<dbReference type="EMBL" id="VUJU01006999">
    <property type="protein sequence ID" value="KAF0746980.1"/>
    <property type="molecule type" value="Genomic_DNA"/>
</dbReference>
<dbReference type="InterPro" id="IPR006612">
    <property type="entry name" value="THAP_Znf"/>
</dbReference>
<evidence type="ECO:0000256" key="5">
    <source>
        <dbReference type="ARBA" id="ARBA00022771"/>
    </source>
</evidence>
<feature type="region of interest" description="Disordered" evidence="12">
    <location>
        <begin position="168"/>
        <end position="196"/>
    </location>
</feature>
<dbReference type="PANTHER" id="PTHR45903:SF1">
    <property type="entry name" value="GLUTAMATE-RICH WD REPEAT-CONTAINING PROTEIN 1"/>
    <property type="match status" value="1"/>
</dbReference>
<feature type="repeat" description="WD" evidence="10">
    <location>
        <begin position="370"/>
        <end position="404"/>
    </location>
</feature>
<dbReference type="InterPro" id="IPR051972">
    <property type="entry name" value="Glutamate-rich_WD_repeat"/>
</dbReference>
<dbReference type="InterPro" id="IPR019775">
    <property type="entry name" value="WD40_repeat_CS"/>
</dbReference>
<dbReference type="GO" id="GO:0042254">
    <property type="term" value="P:ribosome biogenesis"/>
    <property type="evidence" value="ECO:0007669"/>
    <property type="project" value="TreeGrafter"/>
</dbReference>
<dbReference type="InterPro" id="IPR020472">
    <property type="entry name" value="WD40_PAC1"/>
</dbReference>
<evidence type="ECO:0000256" key="4">
    <source>
        <dbReference type="ARBA" id="ARBA00022737"/>
    </source>
</evidence>
<evidence type="ECO:0000313" key="15">
    <source>
        <dbReference type="Proteomes" id="UP000478052"/>
    </source>
</evidence>
<dbReference type="Gene3D" id="2.130.10.10">
    <property type="entry name" value="YVTN repeat-like/Quinoprotein amine dehydrogenase"/>
    <property type="match status" value="1"/>
</dbReference>
<dbReference type="Pfam" id="PF12265">
    <property type="entry name" value="CAF1C_H4-bd"/>
    <property type="match status" value="1"/>
</dbReference>
<feature type="region of interest" description="Disordered" evidence="12">
    <location>
        <begin position="49"/>
        <end position="77"/>
    </location>
</feature>
<keyword evidence="8" id="KW-0539">Nucleus</keyword>
<evidence type="ECO:0000256" key="1">
    <source>
        <dbReference type="ARBA" id="ARBA00004123"/>
    </source>
</evidence>
<keyword evidence="6" id="KW-0862">Zinc</keyword>
<keyword evidence="3" id="KW-0479">Metal-binding</keyword>
<dbReference type="InterPro" id="IPR036322">
    <property type="entry name" value="WD40_repeat_dom_sf"/>
</dbReference>
<dbReference type="PROSITE" id="PS00678">
    <property type="entry name" value="WD_REPEATS_1"/>
    <property type="match status" value="2"/>
</dbReference>
<keyword evidence="5 11" id="KW-0863">Zinc-finger</keyword>
<evidence type="ECO:0000256" key="8">
    <source>
        <dbReference type="ARBA" id="ARBA00023242"/>
    </source>
</evidence>
<dbReference type="OrthoDB" id="2161379at2759"/>
<dbReference type="InterPro" id="IPR015943">
    <property type="entry name" value="WD40/YVTN_repeat-like_dom_sf"/>
</dbReference>
<accession>A0A6G0Y0T2</accession>
<feature type="compositionally biased region" description="Acidic residues" evidence="12">
    <location>
        <begin position="57"/>
        <end position="73"/>
    </location>
</feature>
<evidence type="ECO:0000256" key="7">
    <source>
        <dbReference type="ARBA" id="ARBA00023125"/>
    </source>
</evidence>
<evidence type="ECO:0000256" key="10">
    <source>
        <dbReference type="PROSITE-ProRule" id="PRU00221"/>
    </source>
</evidence>
<gene>
    <name evidence="14" type="ORF">FWK35_00025442</name>
</gene>
<evidence type="ECO:0000313" key="14">
    <source>
        <dbReference type="EMBL" id="KAF0746980.1"/>
    </source>
</evidence>
<dbReference type="Proteomes" id="UP000478052">
    <property type="component" value="Unassembled WGS sequence"/>
</dbReference>
<evidence type="ECO:0000256" key="12">
    <source>
        <dbReference type="SAM" id="MobiDB-lite"/>
    </source>
</evidence>
<dbReference type="PROSITE" id="PS50082">
    <property type="entry name" value="WD_REPEATS_2"/>
    <property type="match status" value="3"/>
</dbReference>
<name>A0A6G0Y0T2_APHCR</name>
<protein>
    <recommendedName>
        <fullName evidence="9">Glutamate-rich WD repeat-containing protein 1</fullName>
    </recommendedName>
</protein>
<keyword evidence="2 10" id="KW-0853">WD repeat</keyword>
<evidence type="ECO:0000256" key="2">
    <source>
        <dbReference type="ARBA" id="ARBA00022574"/>
    </source>
</evidence>
<dbReference type="InterPro" id="IPR022052">
    <property type="entry name" value="Histone-bd_RBBP4-like_N"/>
</dbReference>
<dbReference type="SMART" id="SM00320">
    <property type="entry name" value="WD40"/>
    <property type="match status" value="4"/>
</dbReference>
<keyword evidence="4" id="KW-0677">Repeat</keyword>
<keyword evidence="15" id="KW-1185">Reference proteome</keyword>
<comment type="subcellular location">
    <subcellularLocation>
        <location evidence="1">Nucleus</location>
    </subcellularLocation>
</comment>
<dbReference type="InterPro" id="IPR001680">
    <property type="entry name" value="WD40_rpt"/>
</dbReference>
<dbReference type="PROSITE" id="PS50950">
    <property type="entry name" value="ZF_THAP"/>
    <property type="match status" value="1"/>
</dbReference>
<dbReference type="PANTHER" id="PTHR45903">
    <property type="entry name" value="GLUTAMATE-RICH WD REPEAT-CONTAINING PROTEIN 1"/>
    <property type="match status" value="1"/>
</dbReference>
<evidence type="ECO:0000256" key="11">
    <source>
        <dbReference type="PROSITE-ProRule" id="PRU00309"/>
    </source>
</evidence>
<sequence>MPGNTCQYVNCGKSSSKFKNLRMFRFPKDKDRLEIWKINSAHDVVKTVTGKMSDSEHESEEEMVVEDENDEAGESSGIANKKEPRQVYLPGHQMQEDESLVFDPSAYHMLHDIDSGLPCLSFDVIIDDMGCGRSDFPHSMYLVAGSQAEKPKDNCVFVMKLSNLNAIKNEESSSSDDSDVESDSSDDESKDQPVLQISSIPHLGTVNRIRNTTVDDKVFAAVWSERGIVNIYDLNSKLKEVEKANRNRKIGSVEKKKKFGKAAPKRIMSEHKPLYSYSGHRDEGFALDWSSKSPGFLASGDCKGNIHTWKPSESGWVVNLHSLGGHKESVEDLQWSPNEVNVLASCSVDRSLRIWDTRLAPNKANMLTISDAHDNDINVINWNKKEPLIVSGGDDGKLMIWDLRQFKKGKELAIFKHHTSAITTVEWSPDDSSVFASGGDDDQIAIWDLAVERDTTNDQDDIKEIPPQLLFIHQGQEHIKELHWHPQITGVLISTAQTGFNVFRTISI</sequence>